<dbReference type="SUPFAM" id="SSF52540">
    <property type="entry name" value="P-loop containing nucleoside triphosphate hydrolases"/>
    <property type="match status" value="1"/>
</dbReference>
<accession>A0A6A5TG37</accession>
<evidence type="ECO:0000313" key="4">
    <source>
        <dbReference type="Proteomes" id="UP000800035"/>
    </source>
</evidence>
<dbReference type="OrthoDB" id="10042665at2759"/>
<evidence type="ECO:0000256" key="1">
    <source>
        <dbReference type="SAM" id="MobiDB-lite"/>
    </source>
</evidence>
<feature type="compositionally biased region" description="Basic residues" evidence="1">
    <location>
        <begin position="392"/>
        <end position="402"/>
    </location>
</feature>
<feature type="compositionally biased region" description="Polar residues" evidence="1">
    <location>
        <begin position="403"/>
        <end position="412"/>
    </location>
</feature>
<dbReference type="GO" id="GO:0005524">
    <property type="term" value="F:ATP binding"/>
    <property type="evidence" value="ECO:0007669"/>
    <property type="project" value="InterPro"/>
</dbReference>
<keyword evidence="4" id="KW-1185">Reference proteome</keyword>
<feature type="compositionally biased region" description="Basic residues" evidence="1">
    <location>
        <begin position="426"/>
        <end position="436"/>
    </location>
</feature>
<dbReference type="SMART" id="SM00382">
    <property type="entry name" value="AAA"/>
    <property type="match status" value="1"/>
</dbReference>
<gene>
    <name evidence="3" type="ORF">CC80DRAFT_426574</name>
</gene>
<dbReference type="EMBL" id="ML977024">
    <property type="protein sequence ID" value="KAF1950612.1"/>
    <property type="molecule type" value="Genomic_DNA"/>
</dbReference>
<proteinExistence type="predicted"/>
<sequence length="442" mass="49530">MEFQATSDPWNDLVLAQKQKDIIEALVAKHLHHPTDSNELDTPYQLGDFVAGKGRSIVLLLHGPPGVGKTSTAECIAAHMEKPLYPLTSGNLPVRANDLEEQLQVHFNLAARWGCILLLDEADVFLQRRRLNELEINAMVSVFLRQLEYYRGILFLTTNRVGDIDPAFKSRIHVSLEYEPLDRRRTKKIYKLHLRRIKEALELRKNAHGTAFKIKGDEILVWSDQHFKRASRKHRQWNGRQIHNAFQTAVALAEWEARTKLPKSHEQGPQGPHNLPQLVLGKKQFKQVSQVSEGFDQYMTDLMGGRNEAELAAVSAQRYDFRPGKAIKSQSKKDDGSDSDSDDSSGSYSEGKQGNSSEDESSDSDGKPKRGKGKSKKNESESSQSSDDGKRKRDKNKGKGSQKTKLGGSSSEEVVKCKGAKGTEKNKKKVKSKRKGSISDSN</sequence>
<evidence type="ECO:0000259" key="2">
    <source>
        <dbReference type="SMART" id="SM00382"/>
    </source>
</evidence>
<evidence type="ECO:0000313" key="3">
    <source>
        <dbReference type="EMBL" id="KAF1950612.1"/>
    </source>
</evidence>
<reference evidence="3" key="1">
    <citation type="journal article" date="2020" name="Stud. Mycol.">
        <title>101 Dothideomycetes genomes: a test case for predicting lifestyles and emergence of pathogens.</title>
        <authorList>
            <person name="Haridas S."/>
            <person name="Albert R."/>
            <person name="Binder M."/>
            <person name="Bloem J."/>
            <person name="Labutti K."/>
            <person name="Salamov A."/>
            <person name="Andreopoulos B."/>
            <person name="Baker S."/>
            <person name="Barry K."/>
            <person name="Bills G."/>
            <person name="Bluhm B."/>
            <person name="Cannon C."/>
            <person name="Castanera R."/>
            <person name="Culley D."/>
            <person name="Daum C."/>
            <person name="Ezra D."/>
            <person name="Gonzalez J."/>
            <person name="Henrissat B."/>
            <person name="Kuo A."/>
            <person name="Liang C."/>
            <person name="Lipzen A."/>
            <person name="Lutzoni F."/>
            <person name="Magnuson J."/>
            <person name="Mondo S."/>
            <person name="Nolan M."/>
            <person name="Ohm R."/>
            <person name="Pangilinan J."/>
            <person name="Park H.-J."/>
            <person name="Ramirez L."/>
            <person name="Alfaro M."/>
            <person name="Sun H."/>
            <person name="Tritt A."/>
            <person name="Yoshinaga Y."/>
            <person name="Zwiers L.-H."/>
            <person name="Turgeon B."/>
            <person name="Goodwin S."/>
            <person name="Spatafora J."/>
            <person name="Crous P."/>
            <person name="Grigoriev I."/>
        </authorList>
    </citation>
    <scope>NUCLEOTIDE SEQUENCE</scope>
    <source>
        <strain evidence="3">CBS 675.92</strain>
    </source>
</reference>
<dbReference type="CDD" id="cd19481">
    <property type="entry name" value="RecA-like_protease"/>
    <property type="match status" value="1"/>
</dbReference>
<dbReference type="PANTHER" id="PTHR46411:SF2">
    <property type="entry name" value="AAA+ ATPASE DOMAIN-CONTAINING PROTEIN"/>
    <property type="match status" value="1"/>
</dbReference>
<dbReference type="InterPro" id="IPR056599">
    <property type="entry name" value="AAA_lid_fung"/>
</dbReference>
<dbReference type="PANTHER" id="PTHR46411">
    <property type="entry name" value="FAMILY ATPASE, PUTATIVE-RELATED"/>
    <property type="match status" value="1"/>
</dbReference>
<protein>
    <submittedName>
        <fullName evidence="3">P-loop containing nucleoside triphosphate hydrolase protein</fullName>
    </submittedName>
</protein>
<feature type="domain" description="AAA+ ATPase" evidence="2">
    <location>
        <begin position="55"/>
        <end position="182"/>
    </location>
</feature>
<dbReference type="Pfam" id="PF00004">
    <property type="entry name" value="AAA"/>
    <property type="match status" value="1"/>
</dbReference>
<dbReference type="GO" id="GO:0016887">
    <property type="term" value="F:ATP hydrolysis activity"/>
    <property type="evidence" value="ECO:0007669"/>
    <property type="project" value="InterPro"/>
</dbReference>
<dbReference type="AlphaFoldDB" id="A0A6A5TG37"/>
<feature type="region of interest" description="Disordered" evidence="1">
    <location>
        <begin position="324"/>
        <end position="442"/>
    </location>
</feature>
<dbReference type="InterPro" id="IPR027417">
    <property type="entry name" value="P-loop_NTPase"/>
</dbReference>
<dbReference type="InterPro" id="IPR003593">
    <property type="entry name" value="AAA+_ATPase"/>
</dbReference>
<organism evidence="3 4">
    <name type="scientific">Byssothecium circinans</name>
    <dbReference type="NCBI Taxonomy" id="147558"/>
    <lineage>
        <taxon>Eukaryota</taxon>
        <taxon>Fungi</taxon>
        <taxon>Dikarya</taxon>
        <taxon>Ascomycota</taxon>
        <taxon>Pezizomycotina</taxon>
        <taxon>Dothideomycetes</taxon>
        <taxon>Pleosporomycetidae</taxon>
        <taxon>Pleosporales</taxon>
        <taxon>Massarineae</taxon>
        <taxon>Massarinaceae</taxon>
        <taxon>Byssothecium</taxon>
    </lineage>
</organism>
<dbReference type="Gene3D" id="3.40.50.300">
    <property type="entry name" value="P-loop containing nucleotide triphosphate hydrolases"/>
    <property type="match status" value="1"/>
</dbReference>
<dbReference type="Pfam" id="PF23232">
    <property type="entry name" value="AAA_lid_13"/>
    <property type="match status" value="1"/>
</dbReference>
<dbReference type="InterPro" id="IPR003959">
    <property type="entry name" value="ATPase_AAA_core"/>
</dbReference>
<name>A0A6A5TG37_9PLEO</name>
<keyword evidence="3" id="KW-0378">Hydrolase</keyword>
<dbReference type="Proteomes" id="UP000800035">
    <property type="component" value="Unassembled WGS sequence"/>
</dbReference>
<feature type="compositionally biased region" description="Basic and acidic residues" evidence="1">
    <location>
        <begin position="413"/>
        <end position="425"/>
    </location>
</feature>